<feature type="coiled-coil region" evidence="5">
    <location>
        <begin position="348"/>
        <end position="400"/>
    </location>
</feature>
<accession>A0A9P8TDN1</accession>
<dbReference type="InterPro" id="IPR016491">
    <property type="entry name" value="Septin"/>
</dbReference>
<evidence type="ECO:0000259" key="6">
    <source>
        <dbReference type="PROSITE" id="PS51719"/>
    </source>
</evidence>
<protein>
    <recommendedName>
        <fullName evidence="6">Septin-type G domain-containing protein</fullName>
    </recommendedName>
</protein>
<evidence type="ECO:0000256" key="5">
    <source>
        <dbReference type="SAM" id="Coils"/>
    </source>
</evidence>
<dbReference type="SUPFAM" id="SSF52540">
    <property type="entry name" value="P-loop containing nucleoside triphosphate hydrolases"/>
    <property type="match status" value="1"/>
</dbReference>
<dbReference type="OrthoDB" id="416553at2759"/>
<dbReference type="InterPro" id="IPR030379">
    <property type="entry name" value="G_SEPTIN_dom"/>
</dbReference>
<dbReference type="AlphaFoldDB" id="A0A9P8TDN1"/>
<reference evidence="7" key="1">
    <citation type="journal article" date="2021" name="Open Biol.">
        <title>Shared evolutionary footprints suggest mitochondrial oxidative damage underlies multiple complex I losses in fungi.</title>
        <authorList>
            <person name="Schikora-Tamarit M.A."/>
            <person name="Marcet-Houben M."/>
            <person name="Nosek J."/>
            <person name="Gabaldon T."/>
        </authorList>
    </citation>
    <scope>NUCLEOTIDE SEQUENCE</scope>
    <source>
        <strain evidence="7">NCAIM Y.01608</strain>
    </source>
</reference>
<keyword evidence="8" id="KW-1185">Reference proteome</keyword>
<gene>
    <name evidence="7" type="ORF">OGATHE_001641</name>
</gene>
<dbReference type="GO" id="GO:0032156">
    <property type="term" value="C:septin cytoskeleton"/>
    <property type="evidence" value="ECO:0007669"/>
    <property type="project" value="UniProtKB-ARBA"/>
</dbReference>
<dbReference type="PIRSF" id="PIRSF006698">
    <property type="entry name" value="Septin"/>
    <property type="match status" value="1"/>
</dbReference>
<dbReference type="Gene3D" id="3.40.50.300">
    <property type="entry name" value="P-loop containing nucleotide triphosphate hydrolases"/>
    <property type="match status" value="1"/>
</dbReference>
<dbReference type="PANTHER" id="PTHR18884">
    <property type="entry name" value="SEPTIN"/>
    <property type="match status" value="1"/>
</dbReference>
<comment type="subcellular location">
    <subcellularLocation>
        <location evidence="1">Bud neck</location>
    </subcellularLocation>
</comment>
<sequence length="401" mass="45612">MVTVLGNSAALRKRKTLKKSLNFTVMVVGESGSGRSTFINSLCDQLIVEPSSTIHMYSPEELVNPDREMQLRKSTVELEDGEGVRICLNLIDTPGFGTSMDNSVSFQIITDYVKHQYDEILIEESKLRRNPRFKDCRVHVCLYFITPTGHGLKEQDVVFMQSLGELVNIVPVIAKADSLTLPELKLNKKLIMEDIERYKLPIFDFNDDFFNLDEGADEETIELNKYLAKTLPFAVMGSNTTHKDPASGEVKRVRVYPWGTIDIFDNEISDFLSLKNTLLITHLNDFKDYTHEVLYENYRAKTLGEEGEIGDVSEISRARVSSMATSMTGVANGNGAYPSPKIADSPALDDKEEQIRLEEERLRAFEERVQRDLMLKKEEIEARERELAEIERRLAAERLEA</sequence>
<dbReference type="Proteomes" id="UP000788993">
    <property type="component" value="Unassembled WGS sequence"/>
</dbReference>
<dbReference type="EMBL" id="JAEUBD010000382">
    <property type="protein sequence ID" value="KAH3675301.1"/>
    <property type="molecule type" value="Genomic_DNA"/>
</dbReference>
<dbReference type="InterPro" id="IPR027417">
    <property type="entry name" value="P-loop_NTPase"/>
</dbReference>
<dbReference type="GO" id="GO:0005935">
    <property type="term" value="C:cellular bud neck"/>
    <property type="evidence" value="ECO:0007669"/>
    <property type="project" value="UniProtKB-SubCell"/>
</dbReference>
<evidence type="ECO:0000256" key="4">
    <source>
        <dbReference type="RuleBase" id="RU004560"/>
    </source>
</evidence>
<evidence type="ECO:0000256" key="2">
    <source>
        <dbReference type="ARBA" id="ARBA00022741"/>
    </source>
</evidence>
<dbReference type="PROSITE" id="PS51719">
    <property type="entry name" value="G_SEPTIN"/>
    <property type="match status" value="1"/>
</dbReference>
<keyword evidence="2 4" id="KW-0547">Nucleotide-binding</keyword>
<dbReference type="GO" id="GO:0005525">
    <property type="term" value="F:GTP binding"/>
    <property type="evidence" value="ECO:0007669"/>
    <property type="project" value="UniProtKB-KW"/>
</dbReference>
<dbReference type="CDD" id="cd01850">
    <property type="entry name" value="CDC_Septin"/>
    <property type="match status" value="1"/>
</dbReference>
<reference evidence="7" key="2">
    <citation type="submission" date="2021-01" db="EMBL/GenBank/DDBJ databases">
        <authorList>
            <person name="Schikora-Tamarit M.A."/>
        </authorList>
    </citation>
    <scope>NUCLEOTIDE SEQUENCE</scope>
    <source>
        <strain evidence="7">NCAIM Y.01608</strain>
    </source>
</reference>
<organism evidence="7 8">
    <name type="scientific">Ogataea polymorpha</name>
    <dbReference type="NCBI Taxonomy" id="460523"/>
    <lineage>
        <taxon>Eukaryota</taxon>
        <taxon>Fungi</taxon>
        <taxon>Dikarya</taxon>
        <taxon>Ascomycota</taxon>
        <taxon>Saccharomycotina</taxon>
        <taxon>Pichiomycetes</taxon>
        <taxon>Pichiales</taxon>
        <taxon>Pichiaceae</taxon>
        <taxon>Ogataea</taxon>
    </lineage>
</organism>
<evidence type="ECO:0000256" key="1">
    <source>
        <dbReference type="ARBA" id="ARBA00004266"/>
    </source>
</evidence>
<evidence type="ECO:0000256" key="3">
    <source>
        <dbReference type="ARBA" id="ARBA00023134"/>
    </source>
</evidence>
<name>A0A9P8TDN1_9ASCO</name>
<dbReference type="GO" id="GO:0005938">
    <property type="term" value="C:cell cortex"/>
    <property type="evidence" value="ECO:0007669"/>
    <property type="project" value="UniProtKB-ARBA"/>
</dbReference>
<keyword evidence="3 4" id="KW-0342">GTP-binding</keyword>
<evidence type="ECO:0000313" key="8">
    <source>
        <dbReference type="Proteomes" id="UP000788993"/>
    </source>
</evidence>
<comment type="caution">
    <text evidence="7">The sequence shown here is derived from an EMBL/GenBank/DDBJ whole genome shotgun (WGS) entry which is preliminary data.</text>
</comment>
<keyword evidence="5" id="KW-0175">Coiled coil</keyword>
<proteinExistence type="inferred from homology"/>
<dbReference type="Pfam" id="PF00735">
    <property type="entry name" value="Septin"/>
    <property type="match status" value="1"/>
</dbReference>
<feature type="domain" description="Septin-type G" evidence="6">
    <location>
        <begin position="19"/>
        <end position="305"/>
    </location>
</feature>
<comment type="similarity">
    <text evidence="4">Belongs to the TRAFAC class TrmE-Era-EngA-EngB-Septin-like GTPase superfamily. Septin GTPase family.</text>
</comment>
<evidence type="ECO:0000313" key="7">
    <source>
        <dbReference type="EMBL" id="KAH3675301.1"/>
    </source>
</evidence>